<dbReference type="InterPro" id="IPR027417">
    <property type="entry name" value="P-loop_NTPase"/>
</dbReference>
<evidence type="ECO:0000256" key="1">
    <source>
        <dbReference type="SAM" id="Phobius"/>
    </source>
</evidence>
<reference evidence="2 3" key="1">
    <citation type="submission" date="2015-11" db="EMBL/GenBank/DDBJ databases">
        <title>Genomic analysis of 38 Legionella species identifies large and diverse effector repertoires.</title>
        <authorList>
            <person name="Burstein D."/>
            <person name="Amaro F."/>
            <person name="Zusman T."/>
            <person name="Lifshitz Z."/>
            <person name="Cohen O."/>
            <person name="Gilbert J.A."/>
            <person name="Pupko T."/>
            <person name="Shuman H.A."/>
            <person name="Segal G."/>
        </authorList>
    </citation>
    <scope>NUCLEOTIDE SEQUENCE [LARGE SCALE GENOMIC DNA]</scope>
    <source>
        <strain evidence="2 3">BL-540</strain>
    </source>
</reference>
<dbReference type="EMBL" id="LNYJ01000011">
    <property type="protein sequence ID" value="KTD17462.1"/>
    <property type="molecule type" value="Genomic_DNA"/>
</dbReference>
<dbReference type="Proteomes" id="UP000055035">
    <property type="component" value="Unassembled WGS sequence"/>
</dbReference>
<comment type="caution">
    <text evidence="2">The sequence shown here is derived from an EMBL/GenBank/DDBJ whole genome shotgun (WGS) entry which is preliminary data.</text>
</comment>
<sequence>MMPVQNTTQLRSNIKRIMIIDRPGSGKSTFAVQLQKKLKVPLFHLDKYFFEKNWIESNYQEFLSLQKEMISNPGWIIDGNSTKSYEMRYKKAELCLYFNFPRLLCIGAFLSAYFISIQVLMIEHQNVLKQYVGHY</sequence>
<accession>A0A0W0VC82</accession>
<gene>
    <name evidence="2" type="ORF">Ljor_1768</name>
</gene>
<dbReference type="STRING" id="456.Ljor_1768"/>
<evidence type="ECO:0000313" key="2">
    <source>
        <dbReference type="EMBL" id="KTD17462.1"/>
    </source>
</evidence>
<dbReference type="PANTHER" id="PTHR37816">
    <property type="entry name" value="YALI0E33011P"/>
    <property type="match status" value="1"/>
</dbReference>
<name>A0A0W0VC82_9GAMM</name>
<dbReference type="SUPFAM" id="SSF52540">
    <property type="entry name" value="P-loop containing nucleoside triphosphate hydrolases"/>
    <property type="match status" value="1"/>
</dbReference>
<dbReference type="PATRIC" id="fig|456.5.peg.1888"/>
<keyword evidence="1" id="KW-0472">Membrane</keyword>
<proteinExistence type="predicted"/>
<evidence type="ECO:0000313" key="3">
    <source>
        <dbReference type="Proteomes" id="UP000055035"/>
    </source>
</evidence>
<organism evidence="2 3">
    <name type="scientific">Legionella jordanis</name>
    <dbReference type="NCBI Taxonomy" id="456"/>
    <lineage>
        <taxon>Bacteria</taxon>
        <taxon>Pseudomonadati</taxon>
        <taxon>Pseudomonadota</taxon>
        <taxon>Gammaproteobacteria</taxon>
        <taxon>Legionellales</taxon>
        <taxon>Legionellaceae</taxon>
        <taxon>Legionella</taxon>
    </lineage>
</organism>
<dbReference type="AlphaFoldDB" id="A0A0W0VC82"/>
<keyword evidence="3" id="KW-1185">Reference proteome</keyword>
<dbReference type="Gene3D" id="3.40.50.300">
    <property type="entry name" value="P-loop containing nucleotide triphosphate hydrolases"/>
    <property type="match status" value="1"/>
</dbReference>
<dbReference type="InterPro" id="IPR052922">
    <property type="entry name" value="Cytidylate_Kinase-2"/>
</dbReference>
<keyword evidence="1" id="KW-1133">Transmembrane helix</keyword>
<dbReference type="RefSeq" id="WP_238583479.1">
    <property type="nucleotide sequence ID" value="NZ_LNYJ01000011.1"/>
</dbReference>
<feature type="transmembrane region" description="Helical" evidence="1">
    <location>
        <begin position="94"/>
        <end position="115"/>
    </location>
</feature>
<protein>
    <submittedName>
        <fullName evidence="2">Topology modulation protein</fullName>
    </submittedName>
</protein>
<dbReference type="PANTHER" id="PTHR37816:SF3">
    <property type="entry name" value="MODULATES DNA TOPOLOGY"/>
    <property type="match status" value="1"/>
</dbReference>
<keyword evidence="1" id="KW-0812">Transmembrane</keyword>